<accession>A0A432VAL4</accession>
<sequence length="595" mass="64390">MAEPTIAKARSDTFIDFELFKNELFSIADEMAVTICRTTYSGVLRDNMDFSTGIADADGRLIAQGLTLPVHLGSIRTALQAVMKKYAGRIEDGDVFILNDPFEGGMHLPDIFILKPVFAGGTLIAFAATTAHHVDVGGHVPGSNSVNSSEIFQEGLRIPPLKLVSAGHQDESLWTVIKTNVRLPVQLLGDLRAQLAACEIAQRKILALVDRYGAEESLAHMREIIDYTERLARAAVGELPDGEFSFEDWIDDDGMDIGHPIRLFVTVRKQGEAVEFDWTGSAPQVRGAINCTLSVTEAASYTALRSILPGGIPNNDGIFRIIRTTAPEGTIANVAMPGACAARALTGFRMVDCAFGALAKMVPDRVFAASDGGNVGVTIAGFAPSGDRFVYVDFSCGTWGGRPWADGIDGISNIFVNMASQSVEQIESEHPVEILAYEFAQDRCGAGKFRGGAPFYRDYRIKVPDATLQIRADRQTTRAYGLYGGKAGKPGSVCLNPKTTKEKIGSKVTIRVNEGDEFRYVLPGGGGWGDPLEREPAAVSRDVRNEIISATAAKDEYGVVIEEKTFAIDQGATEKLRLHLRSQRSAVSEFVTWGD</sequence>
<organism evidence="2 3">
    <name type="scientific">Borborobacter arsenicus</name>
    <dbReference type="NCBI Taxonomy" id="1851146"/>
    <lineage>
        <taxon>Bacteria</taxon>
        <taxon>Pseudomonadati</taxon>
        <taxon>Pseudomonadota</taxon>
        <taxon>Alphaproteobacteria</taxon>
        <taxon>Hyphomicrobiales</taxon>
        <taxon>Phyllobacteriaceae</taxon>
        <taxon>Borborobacter</taxon>
    </lineage>
</organism>
<proteinExistence type="predicted"/>
<reference evidence="2 3" key="1">
    <citation type="submission" date="2018-11" db="EMBL/GenBank/DDBJ databases">
        <title>Pseudaminobacter arsenicus sp. nov., an arsenic-resistant bacterium isolated from arsenic-rich aquifers.</title>
        <authorList>
            <person name="Mu Y."/>
        </authorList>
    </citation>
    <scope>NUCLEOTIDE SEQUENCE [LARGE SCALE GENOMIC DNA]</scope>
    <source>
        <strain evidence="2 3">CB3</strain>
    </source>
</reference>
<dbReference type="AlphaFoldDB" id="A0A432VAL4"/>
<dbReference type="GO" id="GO:0017168">
    <property type="term" value="F:5-oxoprolinase (ATP-hydrolyzing) activity"/>
    <property type="evidence" value="ECO:0007669"/>
    <property type="project" value="TreeGrafter"/>
</dbReference>
<evidence type="ECO:0000313" key="3">
    <source>
        <dbReference type="Proteomes" id="UP000281647"/>
    </source>
</evidence>
<dbReference type="PANTHER" id="PTHR11365">
    <property type="entry name" value="5-OXOPROLINASE RELATED"/>
    <property type="match status" value="1"/>
</dbReference>
<comment type="caution">
    <text evidence="2">The sequence shown here is derived from an EMBL/GenBank/DDBJ whole genome shotgun (WGS) entry which is preliminary data.</text>
</comment>
<dbReference type="Pfam" id="PF02538">
    <property type="entry name" value="Hydantoinase_B"/>
    <property type="match status" value="1"/>
</dbReference>
<dbReference type="PANTHER" id="PTHR11365:SF23">
    <property type="entry name" value="HYPOTHETICAL 5-OXOPROLINASE (EUROFUNG)-RELATED"/>
    <property type="match status" value="1"/>
</dbReference>
<dbReference type="OrthoDB" id="9761586at2"/>
<dbReference type="EMBL" id="RKST01000002">
    <property type="protein sequence ID" value="RUM99219.1"/>
    <property type="molecule type" value="Genomic_DNA"/>
</dbReference>
<protein>
    <submittedName>
        <fullName evidence="2">Hydantoinase B/oxoprolinase family protein</fullName>
    </submittedName>
</protein>
<gene>
    <name evidence="2" type="ORF">EET67_03370</name>
</gene>
<dbReference type="InterPro" id="IPR045079">
    <property type="entry name" value="Oxoprolinase-like"/>
</dbReference>
<dbReference type="InterPro" id="IPR003692">
    <property type="entry name" value="Hydantoinase_B"/>
</dbReference>
<dbReference type="GO" id="GO:0005829">
    <property type="term" value="C:cytosol"/>
    <property type="evidence" value="ECO:0007669"/>
    <property type="project" value="TreeGrafter"/>
</dbReference>
<evidence type="ECO:0000313" key="2">
    <source>
        <dbReference type="EMBL" id="RUM99219.1"/>
    </source>
</evidence>
<name>A0A432VAL4_9HYPH</name>
<feature type="domain" description="Hydantoinase B/oxoprolinase" evidence="1">
    <location>
        <begin position="15"/>
        <end position="531"/>
    </location>
</feature>
<dbReference type="GO" id="GO:0006749">
    <property type="term" value="P:glutathione metabolic process"/>
    <property type="evidence" value="ECO:0007669"/>
    <property type="project" value="TreeGrafter"/>
</dbReference>
<dbReference type="Proteomes" id="UP000281647">
    <property type="component" value="Unassembled WGS sequence"/>
</dbReference>
<keyword evidence="3" id="KW-1185">Reference proteome</keyword>
<evidence type="ECO:0000259" key="1">
    <source>
        <dbReference type="Pfam" id="PF02538"/>
    </source>
</evidence>
<dbReference type="RefSeq" id="WP_128624211.1">
    <property type="nucleotide sequence ID" value="NZ_ML133508.1"/>
</dbReference>